<keyword evidence="6" id="KW-0720">Serine protease</keyword>
<evidence type="ECO:0000256" key="7">
    <source>
        <dbReference type="PIRSR" id="PIRSR611782-1"/>
    </source>
</evidence>
<dbReference type="KEGG" id="sva:SVA_0673"/>
<dbReference type="InterPro" id="IPR051201">
    <property type="entry name" value="Chloro_Bact_Ser_Proteases"/>
</dbReference>
<gene>
    <name evidence="11" type="ORF">SVA_0673</name>
</gene>
<dbReference type="AlphaFoldDB" id="A0A1B4V3Z3"/>
<evidence type="ECO:0000259" key="10">
    <source>
        <dbReference type="PROSITE" id="PS50106"/>
    </source>
</evidence>
<keyword evidence="12" id="KW-1185">Reference proteome</keyword>
<dbReference type="SUPFAM" id="SSF50156">
    <property type="entry name" value="PDZ domain-like"/>
    <property type="match status" value="1"/>
</dbReference>
<accession>A0A1B4V3Z3</accession>
<evidence type="ECO:0000313" key="12">
    <source>
        <dbReference type="Proteomes" id="UP000218899"/>
    </source>
</evidence>
<dbReference type="GO" id="GO:0006508">
    <property type="term" value="P:proteolysis"/>
    <property type="evidence" value="ECO:0007669"/>
    <property type="project" value="UniProtKB-KW"/>
</dbReference>
<evidence type="ECO:0000256" key="2">
    <source>
        <dbReference type="ARBA" id="ARBA00022670"/>
    </source>
</evidence>
<name>A0A1B4V3Z3_9GAMM</name>
<dbReference type="InterPro" id="IPR036034">
    <property type="entry name" value="PDZ_sf"/>
</dbReference>
<feature type="binding site" evidence="8">
    <location>
        <begin position="235"/>
        <end position="237"/>
    </location>
    <ligand>
        <name>substrate</name>
    </ligand>
</feature>
<feature type="active site" description="Charge relay system" evidence="7">
    <location>
        <position position="237"/>
    </location>
</feature>
<dbReference type="SUPFAM" id="SSF50494">
    <property type="entry name" value="Trypsin-like serine proteases"/>
    <property type="match status" value="1"/>
</dbReference>
<dbReference type="SMART" id="SM00228">
    <property type="entry name" value="PDZ"/>
    <property type="match status" value="1"/>
</dbReference>
<evidence type="ECO:0000256" key="8">
    <source>
        <dbReference type="PIRSR" id="PIRSR611782-2"/>
    </source>
</evidence>
<dbReference type="FunFam" id="2.40.10.10:FF:000001">
    <property type="entry name" value="Periplasmic serine protease DegS"/>
    <property type="match status" value="1"/>
</dbReference>
<dbReference type="Pfam" id="PF13180">
    <property type="entry name" value="PDZ_2"/>
    <property type="match status" value="1"/>
</dbReference>
<keyword evidence="3" id="KW-0732">Signal</keyword>
<keyword evidence="9" id="KW-0812">Transmembrane</keyword>
<feature type="active site" description="Charge relay system" evidence="7">
    <location>
        <position position="163"/>
    </location>
</feature>
<keyword evidence="9" id="KW-0472">Membrane</keyword>
<dbReference type="PROSITE" id="PS50106">
    <property type="entry name" value="PDZ"/>
    <property type="match status" value="1"/>
</dbReference>
<keyword evidence="4" id="KW-0677">Repeat</keyword>
<feature type="binding site" evidence="8">
    <location>
        <position position="133"/>
    </location>
    <ligand>
        <name>substrate</name>
    </ligand>
</feature>
<protein>
    <submittedName>
        <fullName evidence="11">2-alkenal reductase</fullName>
    </submittedName>
</protein>
<dbReference type="Proteomes" id="UP000218899">
    <property type="component" value="Chromosome"/>
</dbReference>
<organism evidence="11 12">
    <name type="scientific">Sulfurifustis variabilis</name>
    <dbReference type="NCBI Taxonomy" id="1675686"/>
    <lineage>
        <taxon>Bacteria</taxon>
        <taxon>Pseudomonadati</taxon>
        <taxon>Pseudomonadota</taxon>
        <taxon>Gammaproteobacteria</taxon>
        <taxon>Acidiferrobacterales</taxon>
        <taxon>Acidiferrobacteraceae</taxon>
        <taxon>Sulfurifustis</taxon>
    </lineage>
</organism>
<dbReference type="RefSeq" id="WP_096458779.1">
    <property type="nucleotide sequence ID" value="NZ_AP014936.1"/>
</dbReference>
<dbReference type="InterPro" id="IPR001940">
    <property type="entry name" value="Peptidase_S1C"/>
</dbReference>
<dbReference type="EMBL" id="AP014936">
    <property type="protein sequence ID" value="BAU47252.1"/>
    <property type="molecule type" value="Genomic_DNA"/>
</dbReference>
<dbReference type="NCBIfam" id="TIGR02037">
    <property type="entry name" value="degP_htrA_DO"/>
    <property type="match status" value="1"/>
</dbReference>
<feature type="binding site" evidence="8">
    <location>
        <position position="163"/>
    </location>
    <ligand>
        <name>substrate</name>
    </ligand>
</feature>
<dbReference type="GO" id="GO:0004252">
    <property type="term" value="F:serine-type endopeptidase activity"/>
    <property type="evidence" value="ECO:0007669"/>
    <property type="project" value="InterPro"/>
</dbReference>
<feature type="domain" description="PDZ" evidence="10">
    <location>
        <begin position="281"/>
        <end position="372"/>
    </location>
</feature>
<evidence type="ECO:0000313" key="11">
    <source>
        <dbReference type="EMBL" id="BAU47252.1"/>
    </source>
</evidence>
<dbReference type="InterPro" id="IPR001478">
    <property type="entry name" value="PDZ"/>
</dbReference>
<dbReference type="PANTHER" id="PTHR43343:SF3">
    <property type="entry name" value="PROTEASE DO-LIKE 8, CHLOROPLASTIC"/>
    <property type="match status" value="1"/>
</dbReference>
<reference evidence="11 12" key="1">
    <citation type="submission" date="2015-08" db="EMBL/GenBank/DDBJ databases">
        <title>Complete genome sequence of Sulfurifustis variabilis.</title>
        <authorList>
            <person name="Miura A."/>
            <person name="Kojima H."/>
            <person name="Fukui M."/>
        </authorList>
    </citation>
    <scope>NUCLEOTIDE SEQUENCE [LARGE SCALE GENOMIC DNA]</scope>
    <source>
        <strain evidence="12">skN76</strain>
    </source>
</reference>
<evidence type="ECO:0000256" key="5">
    <source>
        <dbReference type="ARBA" id="ARBA00022801"/>
    </source>
</evidence>
<dbReference type="OrthoDB" id="9758917at2"/>
<sequence>MARARLWIKVLAQAAVLGLAIAFVVILVRPELLRPPAPAIVDAPKPAVSPAGPLAGGTPSYAAAVERASAAVVNINTAKVVAVRPHPFFDDPLFREFFGRDNRDLLGPGQRVERSLGSGVITSPEGYVLTNYHVIRGADAIQVSLQDGRTVSARVVGSDPDTDLAVLKIDLKPLPVISVGHSEKLRVGDVVLAIGNPFGVGQTVTMGIVSATGRSRLGISTFENFIQTDAAINPGNSGGALVDVEGNLIGINTAIFSKSGGYQGVGFAIPTSIAQNVLDQIIRHGRPLRGWLGIEAQPLRPDVAEALGLESTAGVVVVAVVRNGPAHRAGIQPGDVIRTIDGREIADARQALLAISGREPGSRVRIGIVREGRTLTLEATAIERPPAAGAS</sequence>
<dbReference type="InterPro" id="IPR011782">
    <property type="entry name" value="Pept_S1C_Do"/>
</dbReference>
<keyword evidence="2" id="KW-0645">Protease</keyword>
<dbReference type="Gene3D" id="2.40.10.120">
    <property type="match status" value="1"/>
</dbReference>
<evidence type="ECO:0000256" key="4">
    <source>
        <dbReference type="ARBA" id="ARBA00022737"/>
    </source>
</evidence>
<dbReference type="InterPro" id="IPR009003">
    <property type="entry name" value="Peptidase_S1_PA"/>
</dbReference>
<dbReference type="Gene3D" id="2.30.42.10">
    <property type="match status" value="1"/>
</dbReference>
<dbReference type="Pfam" id="PF13365">
    <property type="entry name" value="Trypsin_2"/>
    <property type="match status" value="1"/>
</dbReference>
<keyword evidence="9" id="KW-1133">Transmembrane helix</keyword>
<evidence type="ECO:0000256" key="6">
    <source>
        <dbReference type="ARBA" id="ARBA00022825"/>
    </source>
</evidence>
<keyword evidence="5" id="KW-0378">Hydrolase</keyword>
<feature type="transmembrane region" description="Helical" evidence="9">
    <location>
        <begin position="6"/>
        <end position="28"/>
    </location>
</feature>
<proteinExistence type="inferred from homology"/>
<feature type="active site" description="Charge relay system" evidence="7">
    <location>
        <position position="133"/>
    </location>
</feature>
<comment type="similarity">
    <text evidence="1">Belongs to the peptidase S1C family.</text>
</comment>
<evidence type="ECO:0000256" key="1">
    <source>
        <dbReference type="ARBA" id="ARBA00010541"/>
    </source>
</evidence>
<evidence type="ECO:0000256" key="9">
    <source>
        <dbReference type="SAM" id="Phobius"/>
    </source>
</evidence>
<dbReference type="PANTHER" id="PTHR43343">
    <property type="entry name" value="PEPTIDASE S12"/>
    <property type="match status" value="1"/>
</dbReference>
<dbReference type="PRINTS" id="PR00834">
    <property type="entry name" value="PROTEASES2C"/>
</dbReference>
<evidence type="ECO:0000256" key="3">
    <source>
        <dbReference type="ARBA" id="ARBA00022729"/>
    </source>
</evidence>